<evidence type="ECO:0000256" key="5">
    <source>
        <dbReference type="RuleBase" id="RU361157"/>
    </source>
</evidence>
<comment type="caution">
    <text evidence="5">Lacks conserved residue(s) required for the propagation of feature annotation.</text>
</comment>
<sequence length="91" mass="9632">MECGTADGTKGAPSPLPPLTFLSNAFVPVHTLPKWLQWVANGNPLSHLISAVRELANSGQIGHEFAISLLAAAVIALVFAPLAVRVYMRKA</sequence>
<dbReference type="InterPro" id="IPR051784">
    <property type="entry name" value="Nod_factor_ABC_transporter"/>
</dbReference>
<comment type="similarity">
    <text evidence="5">Belongs to the ABC-2 integral membrane protein family.</text>
</comment>
<keyword evidence="5" id="KW-1003">Cell membrane</keyword>
<evidence type="ECO:0000256" key="4">
    <source>
        <dbReference type="ARBA" id="ARBA00023136"/>
    </source>
</evidence>
<feature type="transmembrane region" description="Helical" evidence="5">
    <location>
        <begin position="65"/>
        <end position="88"/>
    </location>
</feature>
<dbReference type="InterPro" id="IPR013525">
    <property type="entry name" value="ABC2_TM"/>
</dbReference>
<evidence type="ECO:0000256" key="3">
    <source>
        <dbReference type="ARBA" id="ARBA00022989"/>
    </source>
</evidence>
<accession>A0A917KJR6</accession>
<protein>
    <recommendedName>
        <fullName evidence="5">Transport permease protein</fullName>
    </recommendedName>
</protein>
<keyword evidence="2 5" id="KW-0812">Transmembrane</keyword>
<dbReference type="PANTHER" id="PTHR43229:SF2">
    <property type="entry name" value="NODULATION PROTEIN J"/>
    <property type="match status" value="1"/>
</dbReference>
<organism evidence="7 8">
    <name type="scientific">Alicyclobacillus cellulosilyticus</name>
    <dbReference type="NCBI Taxonomy" id="1003997"/>
    <lineage>
        <taxon>Bacteria</taxon>
        <taxon>Bacillati</taxon>
        <taxon>Bacillota</taxon>
        <taxon>Bacilli</taxon>
        <taxon>Bacillales</taxon>
        <taxon>Alicyclobacillaceae</taxon>
        <taxon>Alicyclobacillus</taxon>
    </lineage>
</organism>
<evidence type="ECO:0000256" key="2">
    <source>
        <dbReference type="ARBA" id="ARBA00022692"/>
    </source>
</evidence>
<dbReference type="Proteomes" id="UP000637695">
    <property type="component" value="Unassembled WGS sequence"/>
</dbReference>
<name>A0A917KJR6_9BACL</name>
<comment type="caution">
    <text evidence="7">The sequence shown here is derived from an EMBL/GenBank/DDBJ whole genome shotgun (WGS) entry which is preliminary data.</text>
</comment>
<dbReference type="PANTHER" id="PTHR43229">
    <property type="entry name" value="NODULATION PROTEIN J"/>
    <property type="match status" value="1"/>
</dbReference>
<dbReference type="InterPro" id="IPR047817">
    <property type="entry name" value="ABC2_TM_bact-type"/>
</dbReference>
<dbReference type="GO" id="GO:0005886">
    <property type="term" value="C:plasma membrane"/>
    <property type="evidence" value="ECO:0007669"/>
    <property type="project" value="UniProtKB-SubCell"/>
</dbReference>
<feature type="domain" description="ABC transmembrane type-2" evidence="6">
    <location>
        <begin position="18"/>
        <end position="90"/>
    </location>
</feature>
<dbReference type="PROSITE" id="PS51012">
    <property type="entry name" value="ABC_TM2"/>
    <property type="match status" value="1"/>
</dbReference>
<proteinExistence type="inferred from homology"/>
<keyword evidence="3 5" id="KW-1133">Transmembrane helix</keyword>
<evidence type="ECO:0000313" key="7">
    <source>
        <dbReference type="EMBL" id="GGJ12545.1"/>
    </source>
</evidence>
<dbReference type="AlphaFoldDB" id="A0A917KJR6"/>
<dbReference type="GO" id="GO:0140359">
    <property type="term" value="F:ABC-type transporter activity"/>
    <property type="evidence" value="ECO:0007669"/>
    <property type="project" value="InterPro"/>
</dbReference>
<dbReference type="Pfam" id="PF01061">
    <property type="entry name" value="ABC2_membrane"/>
    <property type="match status" value="1"/>
</dbReference>
<keyword evidence="5" id="KW-0813">Transport</keyword>
<gene>
    <name evidence="7" type="ORF">GCM10010885_22400</name>
</gene>
<reference evidence="7" key="2">
    <citation type="submission" date="2020-09" db="EMBL/GenBank/DDBJ databases">
        <authorList>
            <person name="Sun Q."/>
            <person name="Ohkuma M."/>
        </authorList>
    </citation>
    <scope>NUCLEOTIDE SEQUENCE</scope>
    <source>
        <strain evidence="7">JCM 18487</strain>
    </source>
</reference>
<keyword evidence="4 5" id="KW-0472">Membrane</keyword>
<reference evidence="7" key="1">
    <citation type="journal article" date="2014" name="Int. J. Syst. Evol. Microbiol.">
        <title>Complete genome sequence of Corynebacterium casei LMG S-19264T (=DSM 44701T), isolated from a smear-ripened cheese.</title>
        <authorList>
            <consortium name="US DOE Joint Genome Institute (JGI-PGF)"/>
            <person name="Walter F."/>
            <person name="Albersmeier A."/>
            <person name="Kalinowski J."/>
            <person name="Ruckert C."/>
        </authorList>
    </citation>
    <scope>NUCLEOTIDE SEQUENCE</scope>
    <source>
        <strain evidence="7">JCM 18487</strain>
    </source>
</reference>
<dbReference type="EMBL" id="BMOY01000046">
    <property type="protein sequence ID" value="GGJ12545.1"/>
    <property type="molecule type" value="Genomic_DNA"/>
</dbReference>
<evidence type="ECO:0000256" key="1">
    <source>
        <dbReference type="ARBA" id="ARBA00004141"/>
    </source>
</evidence>
<comment type="subcellular location">
    <subcellularLocation>
        <location evidence="5">Cell membrane</location>
        <topology evidence="5">Multi-pass membrane protein</topology>
    </subcellularLocation>
    <subcellularLocation>
        <location evidence="1">Membrane</location>
        <topology evidence="1">Multi-pass membrane protein</topology>
    </subcellularLocation>
</comment>
<evidence type="ECO:0000313" key="8">
    <source>
        <dbReference type="Proteomes" id="UP000637695"/>
    </source>
</evidence>
<keyword evidence="8" id="KW-1185">Reference proteome</keyword>
<evidence type="ECO:0000259" key="6">
    <source>
        <dbReference type="PROSITE" id="PS51012"/>
    </source>
</evidence>